<dbReference type="STRING" id="1434108.MSBRM_1898"/>
<name>A0A0E3LNJ8_METBA</name>
<evidence type="ECO:0000313" key="2">
    <source>
        <dbReference type="Proteomes" id="UP000033033"/>
    </source>
</evidence>
<keyword evidence="2" id="KW-1185">Reference proteome</keyword>
<dbReference type="HOGENOM" id="CLU_3322910_0_0_2"/>
<protein>
    <submittedName>
        <fullName evidence="1">Mobile element protein</fullName>
    </submittedName>
</protein>
<dbReference type="PATRIC" id="fig|1434108.4.peg.2415"/>
<dbReference type="AlphaFoldDB" id="A0A0E3LNJ8"/>
<sequence>MSVRLVAVYNSEDKKHHIYITNIQKDGLNAKDIAKLYG</sequence>
<accession>A0A0E3LNJ8</accession>
<gene>
    <name evidence="1" type="ORF">MSBRM_1898</name>
</gene>
<dbReference type="EMBL" id="CP009528">
    <property type="protein sequence ID" value="AKB54896.1"/>
    <property type="molecule type" value="Genomic_DNA"/>
</dbReference>
<proteinExistence type="predicted"/>
<organism evidence="1 2">
    <name type="scientific">Methanosarcina barkeri MS</name>
    <dbReference type="NCBI Taxonomy" id="1434108"/>
    <lineage>
        <taxon>Archaea</taxon>
        <taxon>Methanobacteriati</taxon>
        <taxon>Methanobacteriota</taxon>
        <taxon>Stenosarchaea group</taxon>
        <taxon>Methanomicrobia</taxon>
        <taxon>Methanosarcinales</taxon>
        <taxon>Methanosarcinaceae</taxon>
        <taxon>Methanosarcina</taxon>
    </lineage>
</organism>
<reference evidence="1 2" key="1">
    <citation type="submission" date="2014-07" db="EMBL/GenBank/DDBJ databases">
        <title>Methanogenic archaea and the global carbon cycle.</title>
        <authorList>
            <person name="Henriksen J.R."/>
            <person name="Luke J."/>
            <person name="Reinhart S."/>
            <person name="Benedict M.N."/>
            <person name="Youngblut N.D."/>
            <person name="Metcalf M.E."/>
            <person name="Whitaker R.J."/>
            <person name="Metcalf W.W."/>
        </authorList>
    </citation>
    <scope>NUCLEOTIDE SEQUENCE [LARGE SCALE GENOMIC DNA]</scope>
    <source>
        <strain evidence="1 2">MS</strain>
    </source>
</reference>
<dbReference type="Proteomes" id="UP000033033">
    <property type="component" value="Chromosome"/>
</dbReference>
<evidence type="ECO:0000313" key="1">
    <source>
        <dbReference type="EMBL" id="AKB54896.1"/>
    </source>
</evidence>
<dbReference type="KEGG" id="mby:MSBRM_1898"/>